<dbReference type="Gene3D" id="3.30.420.40">
    <property type="match status" value="1"/>
</dbReference>
<reference evidence="1" key="3">
    <citation type="submission" date="2023-05" db="EMBL/GenBank/DDBJ databases">
        <authorList>
            <person name="Smith C.H."/>
        </authorList>
    </citation>
    <scope>NUCLEOTIDE SEQUENCE</scope>
    <source>
        <strain evidence="1">CHS0354</strain>
        <tissue evidence="1">Mantle</tissue>
    </source>
</reference>
<protein>
    <submittedName>
        <fullName evidence="1">Uncharacterized protein</fullName>
    </submittedName>
</protein>
<keyword evidence="2" id="KW-1185">Reference proteome</keyword>
<reference evidence="1" key="2">
    <citation type="journal article" date="2021" name="Genome Biol. Evol.">
        <title>Developing a high-quality reference genome for a parasitic bivalve with doubly uniparental inheritance (Bivalvia: Unionida).</title>
        <authorList>
            <person name="Smith C.H."/>
        </authorList>
    </citation>
    <scope>NUCLEOTIDE SEQUENCE</scope>
    <source>
        <strain evidence="1">CHS0354</strain>
        <tissue evidence="1">Mantle</tissue>
    </source>
</reference>
<evidence type="ECO:0000313" key="2">
    <source>
        <dbReference type="Proteomes" id="UP001195483"/>
    </source>
</evidence>
<comment type="caution">
    <text evidence="1">The sequence shown here is derived from an EMBL/GenBank/DDBJ whole genome shotgun (WGS) entry which is preliminary data.</text>
</comment>
<dbReference type="EMBL" id="JAEAOA010001148">
    <property type="protein sequence ID" value="KAK3602881.1"/>
    <property type="molecule type" value="Genomic_DNA"/>
</dbReference>
<sequence length="100" mass="11579">AFGKKLPVAAIDFGTTYSSWACSFKSEYEREPTKILVKEWNSGIGISPKAPTTALIQPDGETLHAFGYDAEDKYAELTENDEHRDWYYFRRFKMLLFKDK</sequence>
<dbReference type="AlphaFoldDB" id="A0AAE0W639"/>
<dbReference type="PANTHER" id="PTHR14187">
    <property type="entry name" value="ALPHA KINASE/ELONGATION FACTOR 2 KINASE"/>
    <property type="match status" value="1"/>
</dbReference>
<dbReference type="PANTHER" id="PTHR14187:SF5">
    <property type="entry name" value="HEAT SHOCK 70 KDA PROTEIN 12A"/>
    <property type="match status" value="1"/>
</dbReference>
<feature type="non-terminal residue" evidence="1">
    <location>
        <position position="1"/>
    </location>
</feature>
<evidence type="ECO:0000313" key="1">
    <source>
        <dbReference type="EMBL" id="KAK3602881.1"/>
    </source>
</evidence>
<reference evidence="1" key="1">
    <citation type="journal article" date="2021" name="Genome Biol. Evol.">
        <title>A High-Quality Reference Genome for a Parasitic Bivalve with Doubly Uniparental Inheritance (Bivalvia: Unionida).</title>
        <authorList>
            <person name="Smith C.H."/>
        </authorList>
    </citation>
    <scope>NUCLEOTIDE SEQUENCE</scope>
    <source>
        <strain evidence="1">CHS0354</strain>
    </source>
</reference>
<organism evidence="1 2">
    <name type="scientific">Potamilus streckersoni</name>
    <dbReference type="NCBI Taxonomy" id="2493646"/>
    <lineage>
        <taxon>Eukaryota</taxon>
        <taxon>Metazoa</taxon>
        <taxon>Spiralia</taxon>
        <taxon>Lophotrochozoa</taxon>
        <taxon>Mollusca</taxon>
        <taxon>Bivalvia</taxon>
        <taxon>Autobranchia</taxon>
        <taxon>Heteroconchia</taxon>
        <taxon>Palaeoheterodonta</taxon>
        <taxon>Unionida</taxon>
        <taxon>Unionoidea</taxon>
        <taxon>Unionidae</taxon>
        <taxon>Ambleminae</taxon>
        <taxon>Lampsilini</taxon>
        <taxon>Potamilus</taxon>
    </lineage>
</organism>
<feature type="non-terminal residue" evidence="1">
    <location>
        <position position="100"/>
    </location>
</feature>
<proteinExistence type="predicted"/>
<gene>
    <name evidence="1" type="ORF">CHS0354_018741</name>
</gene>
<name>A0AAE0W639_9BIVA</name>
<accession>A0AAE0W639</accession>
<dbReference type="Proteomes" id="UP001195483">
    <property type="component" value="Unassembled WGS sequence"/>
</dbReference>